<reference evidence="1" key="1">
    <citation type="submission" date="2021-07" db="EMBL/GenBank/DDBJ databases">
        <title>Draft genome sequence of carbapenem-resistant Aeromonas spp. in Japan.</title>
        <authorList>
            <person name="Maehana S."/>
            <person name="Suzuki M."/>
            <person name="Kitasato H."/>
        </authorList>
    </citation>
    <scope>NUCLEOTIDE SEQUENCE</scope>
    <source>
        <strain evidence="1">KAM348</strain>
    </source>
</reference>
<organism evidence="1 2">
    <name type="scientific">Aeromonas caviae</name>
    <name type="common">Aeromonas punctata</name>
    <dbReference type="NCBI Taxonomy" id="648"/>
    <lineage>
        <taxon>Bacteria</taxon>
        <taxon>Pseudomonadati</taxon>
        <taxon>Pseudomonadota</taxon>
        <taxon>Gammaproteobacteria</taxon>
        <taxon>Aeromonadales</taxon>
        <taxon>Aeromonadaceae</taxon>
        <taxon>Aeromonas</taxon>
    </lineage>
</organism>
<dbReference type="Gene3D" id="1.10.10.10">
    <property type="entry name" value="Winged helix-like DNA-binding domain superfamily/Winged helix DNA-binding domain"/>
    <property type="match status" value="1"/>
</dbReference>
<protein>
    <recommendedName>
        <fullName evidence="3">HTH arsR-type domain-containing protein</fullName>
    </recommendedName>
</protein>
<gene>
    <name evidence="1" type="ORF">KAM348_18310</name>
</gene>
<dbReference type="InterPro" id="IPR036390">
    <property type="entry name" value="WH_DNA-bd_sf"/>
</dbReference>
<dbReference type="SUPFAM" id="SSF46785">
    <property type="entry name" value="Winged helix' DNA-binding domain"/>
    <property type="match status" value="1"/>
</dbReference>
<proteinExistence type="predicted"/>
<evidence type="ECO:0000313" key="1">
    <source>
        <dbReference type="EMBL" id="GJA54408.1"/>
    </source>
</evidence>
<dbReference type="EMBL" id="BPNL01000018">
    <property type="protein sequence ID" value="GJA54408.1"/>
    <property type="molecule type" value="Genomic_DNA"/>
</dbReference>
<comment type="caution">
    <text evidence="1">The sequence shown here is derived from an EMBL/GenBank/DDBJ whole genome shotgun (WGS) entry which is preliminary data.</text>
</comment>
<sequence>MQKQLAIPASTLSHHIAALVSVGLVKQNRESRSLLCVSQYEVLEEIIVFLREECCMNRISI</sequence>
<accession>A0AAI9KRR5</accession>
<dbReference type="Proteomes" id="UP000887009">
    <property type="component" value="Unassembled WGS sequence"/>
</dbReference>
<evidence type="ECO:0000313" key="2">
    <source>
        <dbReference type="Proteomes" id="UP000887009"/>
    </source>
</evidence>
<dbReference type="AlphaFoldDB" id="A0AAI9KRR5"/>
<evidence type="ECO:0008006" key="3">
    <source>
        <dbReference type="Google" id="ProtNLM"/>
    </source>
</evidence>
<name>A0AAI9KRR5_AERCA</name>
<dbReference type="InterPro" id="IPR036388">
    <property type="entry name" value="WH-like_DNA-bd_sf"/>
</dbReference>